<evidence type="ECO:0000313" key="4">
    <source>
        <dbReference type="EMBL" id="VDP44190.1"/>
    </source>
</evidence>
<proteinExistence type="predicted"/>
<dbReference type="AlphaFoldDB" id="A0A183J7U6"/>
<evidence type="ECO:0000313" key="5">
    <source>
        <dbReference type="Proteomes" id="UP000270296"/>
    </source>
</evidence>
<protein>
    <submittedName>
        <fullName evidence="6">Tropomodulin</fullName>
    </submittedName>
</protein>
<dbReference type="Proteomes" id="UP000270296">
    <property type="component" value="Unassembled WGS sequence"/>
</dbReference>
<keyword evidence="3" id="KW-0206">Cytoskeleton</keyword>
<dbReference type="Gene3D" id="3.80.10.10">
    <property type="entry name" value="Ribonuclease Inhibitor"/>
    <property type="match status" value="1"/>
</dbReference>
<evidence type="ECO:0000256" key="2">
    <source>
        <dbReference type="ARBA" id="ARBA00022490"/>
    </source>
</evidence>
<organism evidence="6">
    <name type="scientific">Soboliphyme baturini</name>
    <dbReference type="NCBI Taxonomy" id="241478"/>
    <lineage>
        <taxon>Eukaryota</taxon>
        <taxon>Metazoa</taxon>
        <taxon>Ecdysozoa</taxon>
        <taxon>Nematoda</taxon>
        <taxon>Enoplea</taxon>
        <taxon>Dorylaimia</taxon>
        <taxon>Dioctophymatida</taxon>
        <taxon>Dioctophymatoidea</taxon>
        <taxon>Soboliphymatidae</taxon>
        <taxon>Soboliphyme</taxon>
    </lineage>
</organism>
<dbReference type="PANTHER" id="PTHR10901:SF16">
    <property type="entry name" value="TROPOMODULIN"/>
    <property type="match status" value="1"/>
</dbReference>
<dbReference type="GO" id="GO:0005523">
    <property type="term" value="F:tropomyosin binding"/>
    <property type="evidence" value="ECO:0007669"/>
    <property type="project" value="InterPro"/>
</dbReference>
<sequence>MAASANDDVISDEALENMLESLEKTADTNDINELLAAMNENEIITREEAENILQGDSSVVKCGLPEHVRPSDPENKTDVDECISKLEQNDPTLTEINLNNMKRTPIPHIRRLLTAIKQNTHLTTLNLANLALTDSAIEPLLDALETNTSLKSLNIETNYITGDMLAKLFRAALKTQTLEIVKAVNQSPTFSTEAEMEIMKSICANNALVKVSIDLRHPEARNKVELTTIRNADMCCSFLETAL</sequence>
<evidence type="ECO:0000313" key="6">
    <source>
        <dbReference type="WBParaSite" id="SBAD_0001234101-mRNA-1"/>
    </source>
</evidence>
<dbReference type="GO" id="GO:0030016">
    <property type="term" value="C:myofibril"/>
    <property type="evidence" value="ECO:0007669"/>
    <property type="project" value="TreeGrafter"/>
</dbReference>
<name>A0A183J7U6_9BILA</name>
<dbReference type="GO" id="GO:0051694">
    <property type="term" value="P:pointed-end actin filament capping"/>
    <property type="evidence" value="ECO:0007669"/>
    <property type="project" value="InterPro"/>
</dbReference>
<gene>
    <name evidence="4" type="ORF">SBAD_LOCUS11944</name>
</gene>
<dbReference type="GO" id="GO:0030239">
    <property type="term" value="P:myofibril assembly"/>
    <property type="evidence" value="ECO:0007669"/>
    <property type="project" value="TreeGrafter"/>
</dbReference>
<dbReference type="InterPro" id="IPR032675">
    <property type="entry name" value="LRR_dom_sf"/>
</dbReference>
<dbReference type="OrthoDB" id="2163268at2759"/>
<accession>A0A183J7U6</accession>
<evidence type="ECO:0000256" key="3">
    <source>
        <dbReference type="ARBA" id="ARBA00023212"/>
    </source>
</evidence>
<reference evidence="4 5" key="2">
    <citation type="submission" date="2018-11" db="EMBL/GenBank/DDBJ databases">
        <authorList>
            <consortium name="Pathogen Informatics"/>
        </authorList>
    </citation>
    <scope>NUCLEOTIDE SEQUENCE [LARGE SCALE GENOMIC DNA]</scope>
</reference>
<evidence type="ECO:0000256" key="1">
    <source>
        <dbReference type="ARBA" id="ARBA00004245"/>
    </source>
</evidence>
<dbReference type="SUPFAM" id="SSF52047">
    <property type="entry name" value="RNI-like"/>
    <property type="match status" value="1"/>
</dbReference>
<keyword evidence="2" id="KW-0963">Cytoplasm</keyword>
<comment type="subcellular location">
    <subcellularLocation>
        <location evidence="1">Cytoplasm</location>
        <location evidence="1">Cytoskeleton</location>
    </subcellularLocation>
</comment>
<dbReference type="WBParaSite" id="SBAD_0001234101-mRNA-1">
    <property type="protein sequence ID" value="SBAD_0001234101-mRNA-1"/>
    <property type="gene ID" value="SBAD_0001234101"/>
</dbReference>
<dbReference type="PANTHER" id="PTHR10901">
    <property type="entry name" value="TROPOMODULIN"/>
    <property type="match status" value="1"/>
</dbReference>
<keyword evidence="5" id="KW-1185">Reference proteome</keyword>
<reference evidence="6" key="1">
    <citation type="submission" date="2016-06" db="UniProtKB">
        <authorList>
            <consortium name="WormBaseParasite"/>
        </authorList>
    </citation>
    <scope>IDENTIFICATION</scope>
</reference>
<dbReference type="GO" id="GO:0005856">
    <property type="term" value="C:cytoskeleton"/>
    <property type="evidence" value="ECO:0007669"/>
    <property type="project" value="UniProtKB-SubCell"/>
</dbReference>
<dbReference type="InterPro" id="IPR004934">
    <property type="entry name" value="TMOD"/>
</dbReference>
<dbReference type="GO" id="GO:0007015">
    <property type="term" value="P:actin filament organization"/>
    <property type="evidence" value="ECO:0007669"/>
    <property type="project" value="TreeGrafter"/>
</dbReference>
<dbReference type="EMBL" id="UZAM01016652">
    <property type="protein sequence ID" value="VDP44190.1"/>
    <property type="molecule type" value="Genomic_DNA"/>
</dbReference>